<dbReference type="EMBL" id="BOMN01000142">
    <property type="protein sequence ID" value="GIE26347.1"/>
    <property type="molecule type" value="Genomic_DNA"/>
</dbReference>
<gene>
    <name evidence="1" type="ORF">Ahu01nite_094490</name>
</gene>
<protein>
    <submittedName>
        <fullName evidence="1">Uncharacterized protein</fullName>
    </submittedName>
</protein>
<comment type="caution">
    <text evidence="1">The sequence shown here is derived from an EMBL/GenBank/DDBJ whole genome shotgun (WGS) entry which is preliminary data.</text>
</comment>
<name>A0ABQ4A7Q0_9ACTN</name>
<dbReference type="Proteomes" id="UP000603200">
    <property type="component" value="Unassembled WGS sequence"/>
</dbReference>
<proteinExistence type="predicted"/>
<reference evidence="1 2" key="1">
    <citation type="submission" date="2021-01" db="EMBL/GenBank/DDBJ databases">
        <title>Whole genome shotgun sequence of Actinoplanes humidus NBRC 14915.</title>
        <authorList>
            <person name="Komaki H."/>
            <person name="Tamura T."/>
        </authorList>
    </citation>
    <scope>NUCLEOTIDE SEQUENCE [LARGE SCALE GENOMIC DNA]</scope>
    <source>
        <strain evidence="1 2">NBRC 14915</strain>
    </source>
</reference>
<accession>A0ABQ4A7Q0</accession>
<sequence length="109" mass="12110">MHSSAATSACRAGTVGPQRWRTMLFPAAELRADLLRTCRRSAESGSTCTLGATWCMTLLFDNQAVDRAVTCQIVLLSSESDDLPMKYLMPVRVDIDARLWRATRWTITG</sequence>
<organism evidence="1 2">
    <name type="scientific">Winogradskya humida</name>
    <dbReference type="NCBI Taxonomy" id="113566"/>
    <lineage>
        <taxon>Bacteria</taxon>
        <taxon>Bacillati</taxon>
        <taxon>Actinomycetota</taxon>
        <taxon>Actinomycetes</taxon>
        <taxon>Micromonosporales</taxon>
        <taxon>Micromonosporaceae</taxon>
        <taxon>Winogradskya</taxon>
    </lineage>
</organism>
<evidence type="ECO:0000313" key="1">
    <source>
        <dbReference type="EMBL" id="GIE26347.1"/>
    </source>
</evidence>
<keyword evidence="2" id="KW-1185">Reference proteome</keyword>
<evidence type="ECO:0000313" key="2">
    <source>
        <dbReference type="Proteomes" id="UP000603200"/>
    </source>
</evidence>